<feature type="compositionally biased region" description="Basic and acidic residues" evidence="1">
    <location>
        <begin position="21"/>
        <end position="34"/>
    </location>
</feature>
<proteinExistence type="predicted"/>
<dbReference type="Proteomes" id="UP001201812">
    <property type="component" value="Unassembled WGS sequence"/>
</dbReference>
<evidence type="ECO:0000313" key="2">
    <source>
        <dbReference type="EMBL" id="KAI1715003.1"/>
    </source>
</evidence>
<organism evidence="2 3">
    <name type="scientific">Ditylenchus destructor</name>
    <dbReference type="NCBI Taxonomy" id="166010"/>
    <lineage>
        <taxon>Eukaryota</taxon>
        <taxon>Metazoa</taxon>
        <taxon>Ecdysozoa</taxon>
        <taxon>Nematoda</taxon>
        <taxon>Chromadorea</taxon>
        <taxon>Rhabditida</taxon>
        <taxon>Tylenchina</taxon>
        <taxon>Tylenchomorpha</taxon>
        <taxon>Sphaerularioidea</taxon>
        <taxon>Anguinidae</taxon>
        <taxon>Anguininae</taxon>
        <taxon>Ditylenchus</taxon>
    </lineage>
</organism>
<feature type="region of interest" description="Disordered" evidence="1">
    <location>
        <begin position="1"/>
        <end position="34"/>
    </location>
</feature>
<evidence type="ECO:0000256" key="1">
    <source>
        <dbReference type="SAM" id="MobiDB-lite"/>
    </source>
</evidence>
<dbReference type="AlphaFoldDB" id="A0AAD4N384"/>
<name>A0AAD4N384_9BILA</name>
<dbReference type="EMBL" id="JAKKPZ010000012">
    <property type="protein sequence ID" value="KAI1715003.1"/>
    <property type="molecule type" value="Genomic_DNA"/>
</dbReference>
<comment type="caution">
    <text evidence="2">The sequence shown here is derived from an EMBL/GenBank/DDBJ whole genome shotgun (WGS) entry which is preliminary data.</text>
</comment>
<evidence type="ECO:0000313" key="3">
    <source>
        <dbReference type="Proteomes" id="UP001201812"/>
    </source>
</evidence>
<sequence>MDGKQTTDKAQNSATAISLEPHMDKTDGIKDNNRKTEDLVHPHCAYARWCGLPTSWPMATVSVACHHGGNRYKCCFGSS</sequence>
<gene>
    <name evidence="2" type="ORF">DdX_08280</name>
</gene>
<reference evidence="2" key="1">
    <citation type="submission" date="2022-01" db="EMBL/GenBank/DDBJ databases">
        <title>Genome Sequence Resource for Two Populations of Ditylenchus destructor, the Migratory Endoparasitic Phytonematode.</title>
        <authorList>
            <person name="Zhang H."/>
            <person name="Lin R."/>
            <person name="Xie B."/>
        </authorList>
    </citation>
    <scope>NUCLEOTIDE SEQUENCE</scope>
    <source>
        <strain evidence="2">BazhouSP</strain>
    </source>
</reference>
<keyword evidence="3" id="KW-1185">Reference proteome</keyword>
<accession>A0AAD4N384</accession>
<protein>
    <submittedName>
        <fullName evidence="2">Uncharacterized protein</fullName>
    </submittedName>
</protein>